<feature type="compositionally biased region" description="Low complexity" evidence="1">
    <location>
        <begin position="451"/>
        <end position="462"/>
    </location>
</feature>
<dbReference type="EMBL" id="WWBZ02000082">
    <property type="protein sequence ID" value="KAF4300791.1"/>
    <property type="molecule type" value="Genomic_DNA"/>
</dbReference>
<feature type="region of interest" description="Disordered" evidence="1">
    <location>
        <begin position="1"/>
        <end position="30"/>
    </location>
</feature>
<reference evidence="2" key="1">
    <citation type="submission" date="2020-04" db="EMBL/GenBank/DDBJ databases">
        <title>Genome Assembly and Annotation of Botryosphaeria dothidea sdau 11-99, a Latent Pathogen of Apple Fruit Ring Rot in China.</title>
        <authorList>
            <person name="Yu C."/>
            <person name="Diao Y."/>
            <person name="Lu Q."/>
            <person name="Zhao J."/>
            <person name="Cui S."/>
            <person name="Peng C."/>
            <person name="He B."/>
            <person name="Liu H."/>
        </authorList>
    </citation>
    <scope>NUCLEOTIDE SEQUENCE [LARGE SCALE GENOMIC DNA]</scope>
    <source>
        <strain evidence="2">Sdau11-99</strain>
    </source>
</reference>
<evidence type="ECO:0000256" key="1">
    <source>
        <dbReference type="SAM" id="MobiDB-lite"/>
    </source>
</evidence>
<protein>
    <submittedName>
        <fullName evidence="2">Uncharacterized protein</fullName>
    </submittedName>
</protein>
<gene>
    <name evidence="2" type="ORF">GTA08_BOTSDO11455</name>
</gene>
<proteinExistence type="predicted"/>
<feature type="compositionally biased region" description="Low complexity" evidence="1">
    <location>
        <begin position="391"/>
        <end position="405"/>
    </location>
</feature>
<feature type="compositionally biased region" description="Low complexity" evidence="1">
    <location>
        <begin position="590"/>
        <end position="604"/>
    </location>
</feature>
<evidence type="ECO:0000313" key="2">
    <source>
        <dbReference type="EMBL" id="KAF4300791.1"/>
    </source>
</evidence>
<name>A0A8H4MZS0_9PEZI</name>
<feature type="region of interest" description="Disordered" evidence="1">
    <location>
        <begin position="486"/>
        <end position="668"/>
    </location>
</feature>
<feature type="compositionally biased region" description="Polar residues" evidence="1">
    <location>
        <begin position="521"/>
        <end position="536"/>
    </location>
</feature>
<feature type="compositionally biased region" description="Basic and acidic residues" evidence="1">
    <location>
        <begin position="725"/>
        <end position="744"/>
    </location>
</feature>
<feature type="region of interest" description="Disordered" evidence="1">
    <location>
        <begin position="725"/>
        <end position="775"/>
    </location>
</feature>
<feature type="compositionally biased region" description="Acidic residues" evidence="1">
    <location>
        <begin position="745"/>
        <end position="762"/>
    </location>
</feature>
<feature type="compositionally biased region" description="Basic residues" evidence="1">
    <location>
        <begin position="766"/>
        <end position="775"/>
    </location>
</feature>
<feature type="compositionally biased region" description="Polar residues" evidence="1">
    <location>
        <begin position="633"/>
        <end position="647"/>
    </location>
</feature>
<dbReference type="AlphaFoldDB" id="A0A8H4MZS0"/>
<feature type="compositionally biased region" description="Basic and acidic residues" evidence="1">
    <location>
        <begin position="649"/>
        <end position="668"/>
    </location>
</feature>
<comment type="caution">
    <text evidence="2">The sequence shown here is derived from an EMBL/GenBank/DDBJ whole genome shotgun (WGS) entry which is preliminary data.</text>
</comment>
<feature type="compositionally biased region" description="Basic residues" evidence="1">
    <location>
        <begin position="414"/>
        <end position="424"/>
    </location>
</feature>
<dbReference type="Proteomes" id="UP000572817">
    <property type="component" value="Unassembled WGS sequence"/>
</dbReference>
<evidence type="ECO:0000313" key="3">
    <source>
        <dbReference type="Proteomes" id="UP000572817"/>
    </source>
</evidence>
<feature type="compositionally biased region" description="Acidic residues" evidence="1">
    <location>
        <begin position="607"/>
        <end position="619"/>
    </location>
</feature>
<accession>A0A8H4MZS0</accession>
<organism evidence="2 3">
    <name type="scientific">Botryosphaeria dothidea</name>
    <dbReference type="NCBI Taxonomy" id="55169"/>
    <lineage>
        <taxon>Eukaryota</taxon>
        <taxon>Fungi</taxon>
        <taxon>Dikarya</taxon>
        <taxon>Ascomycota</taxon>
        <taxon>Pezizomycotina</taxon>
        <taxon>Dothideomycetes</taxon>
        <taxon>Dothideomycetes incertae sedis</taxon>
        <taxon>Botryosphaeriales</taxon>
        <taxon>Botryosphaeriaceae</taxon>
        <taxon>Botryosphaeria</taxon>
    </lineage>
</organism>
<feature type="region of interest" description="Disordered" evidence="1">
    <location>
        <begin position="391"/>
        <end position="474"/>
    </location>
</feature>
<keyword evidence="3" id="KW-1185">Reference proteome</keyword>
<sequence length="775" mass="87040">MAGTNHARKRDAPEQPRRSKRSKKNPDFALPFDHSEISRIWANVLNHMPENLTRWLLSKEIGTIFKSWGWGFFSKQGKDFQKEYYETAGEIKEELEAAKPKKKKRDVNYENLDIWEAMREDLVGMISGHASEELEQLANKTIQGLLRQTDESGRVCCTWEEVWELACVQLIVNGSKGEDDGRPFWDMEDQLATACEFTTELLKSAFWEMKLASMRSVHDEDGRGFFCELMNMQPVSTSITAEVPNFDETSPEVDIFGFPLQNFIDIWVECIETDPQNILELLNDNGVVEIINNFVARIQLYATTREFRKPENQDWRNVRFELASRMYGATEIAEGGVLPWLQAALDLVNTGAKYMTLDGRVPSTPKSSGDVFQNCLELFNDVFESISVDVQSSQAQRPLQSQPQWQPQPQPQPHHTRVPKRKRSRDADEDTSREAQDPSPVAPKRARLADSITTTSTSSSSSQARQPLSEEQQKAYLARAVSEIKSWGDRSPRNAITIDDNEAPSSEWSSDGGEEEGGVAPTQQAARASPGHQTPVRQVATGSGDGKPNASSPSDGSHYSPAPEWALLPGQRRARTAQPSGSPGDGDGGSSSSVSPASPRPARSSSEDDDDDDDNDDNDDFPRPSNRVPLARPSNNTPLSAPQQQHAATPDRDRARPQHARDTRERIGVLERQNAALCRAMFEAGGGGSWAERLDEWVVQAVREAVVEVRAAEERERVFRAREREVETRERALVEREDELREEIKDEEEDEQDEGEDDGGDEHDEHRRRSLSKSL</sequence>